<dbReference type="Gene3D" id="3.30.2400.10">
    <property type="entry name" value="Major capsid protein gp5"/>
    <property type="match status" value="1"/>
</dbReference>
<accession>A0ABV7MN88</accession>
<gene>
    <name evidence="3" type="ORF">ACFOJ9_12610</name>
</gene>
<evidence type="ECO:0000313" key="3">
    <source>
        <dbReference type="EMBL" id="MFC3322619.1"/>
    </source>
</evidence>
<comment type="caution">
    <text evidence="3">The sequence shown here is derived from an EMBL/GenBank/DDBJ whole genome shotgun (WGS) entry which is preliminary data.</text>
</comment>
<dbReference type="Pfam" id="PF05065">
    <property type="entry name" value="Phage_capsid"/>
    <property type="match status" value="1"/>
</dbReference>
<dbReference type="Proteomes" id="UP001595648">
    <property type="component" value="Unassembled WGS sequence"/>
</dbReference>
<keyword evidence="4" id="KW-1185">Reference proteome</keyword>
<dbReference type="NCBIfam" id="TIGR01554">
    <property type="entry name" value="major_cap_HK97"/>
    <property type="match status" value="1"/>
</dbReference>
<reference evidence="4" key="1">
    <citation type="journal article" date="2019" name="Int. J. Syst. Evol. Microbiol.">
        <title>The Global Catalogue of Microorganisms (GCM) 10K type strain sequencing project: providing services to taxonomists for standard genome sequencing and annotation.</title>
        <authorList>
            <consortium name="The Broad Institute Genomics Platform"/>
            <consortium name="The Broad Institute Genome Sequencing Center for Infectious Disease"/>
            <person name="Wu L."/>
            <person name="Ma J."/>
        </authorList>
    </citation>
    <scope>NUCLEOTIDE SEQUENCE [LARGE SCALE GENOMIC DNA]</scope>
    <source>
        <strain evidence="4">ICMP 19515</strain>
    </source>
</reference>
<dbReference type="RefSeq" id="WP_378979174.1">
    <property type="nucleotide sequence ID" value="NZ_JBHRVD010000001.1"/>
</dbReference>
<evidence type="ECO:0000259" key="2">
    <source>
        <dbReference type="Pfam" id="PF05065"/>
    </source>
</evidence>
<dbReference type="InterPro" id="IPR054612">
    <property type="entry name" value="Phage_capsid-like_C"/>
</dbReference>
<feature type="domain" description="Phage capsid-like C-terminal" evidence="2">
    <location>
        <begin position="117"/>
        <end position="390"/>
    </location>
</feature>
<proteinExistence type="predicted"/>
<protein>
    <submittedName>
        <fullName evidence="3">Phage major capsid protein</fullName>
    </submittedName>
</protein>
<dbReference type="EMBL" id="JBHRVD010000001">
    <property type="protein sequence ID" value="MFC3322619.1"/>
    <property type="molecule type" value="Genomic_DNA"/>
</dbReference>
<organism evidence="3 4">
    <name type="scientific">Mesorhizobium cantuariense</name>
    <dbReference type="NCBI Taxonomy" id="1300275"/>
    <lineage>
        <taxon>Bacteria</taxon>
        <taxon>Pseudomonadati</taxon>
        <taxon>Pseudomonadota</taxon>
        <taxon>Alphaproteobacteria</taxon>
        <taxon>Hyphomicrobiales</taxon>
        <taxon>Phyllobacteriaceae</taxon>
        <taxon>Mesorhizobium</taxon>
    </lineage>
</organism>
<dbReference type="Gene3D" id="3.30.2320.10">
    <property type="entry name" value="hypothetical protein PF0899 domain"/>
    <property type="match status" value="1"/>
</dbReference>
<evidence type="ECO:0000313" key="4">
    <source>
        <dbReference type="Proteomes" id="UP001595648"/>
    </source>
</evidence>
<dbReference type="InterPro" id="IPR024455">
    <property type="entry name" value="Phage_capsid"/>
</dbReference>
<comment type="subcellular location">
    <subcellularLocation>
        <location evidence="1">Virion</location>
    </subcellularLocation>
</comment>
<dbReference type="SUPFAM" id="SSF56563">
    <property type="entry name" value="Major capsid protein gp5"/>
    <property type="match status" value="1"/>
</dbReference>
<sequence length="393" mass="42496">MKTANKRALTSALELKEADDAENVVTKALADLTKTVDDRLKAVETKSGDSVKLTERFDKLEAKMNRPAAANSNVPVADNDNPTPEAKAFGTYLRRGDRGLQDIDMKALTVATDATAGFLAPTEFSSEILKALRLFSPLRQYAKVVTIAGSEIKFPRRIGSTAATWVSEIADRTESGPSYEQVTLTPWEMATFVEISRQLLEDAAYNVEGEVSSDLAESFAIAEGKAFVDGTGTDRPKGILVATGIAEVKTGVAADFPAANPGDKLIDVMSAIPTAHAQNGAWAMNRNTLGIVRKWKDSQGNYLWQPGLQAGQPSSLLGRPVIEMVDFPDVAAGKFPIVFGDWSGYRIVDRTDFSILSDPYTRAKNGIVVLHSRKRVGGDVTNPDRFAKLKVSV</sequence>
<name>A0ABV7MN88_9HYPH</name>
<evidence type="ECO:0000256" key="1">
    <source>
        <dbReference type="ARBA" id="ARBA00004328"/>
    </source>
</evidence>